<evidence type="ECO:0000313" key="5">
    <source>
        <dbReference type="Proteomes" id="UP001595526"/>
    </source>
</evidence>
<feature type="domain" description="FecR protein" evidence="2">
    <location>
        <begin position="187"/>
        <end position="290"/>
    </location>
</feature>
<dbReference type="Gene3D" id="2.60.120.1440">
    <property type="match status" value="1"/>
</dbReference>
<dbReference type="InterPro" id="IPR012373">
    <property type="entry name" value="Ferrdict_sens_TM"/>
</dbReference>
<dbReference type="Pfam" id="PF16344">
    <property type="entry name" value="FecR_C"/>
    <property type="match status" value="1"/>
</dbReference>
<feature type="transmembrane region" description="Helical" evidence="1">
    <location>
        <begin position="89"/>
        <end position="108"/>
    </location>
</feature>
<evidence type="ECO:0000259" key="2">
    <source>
        <dbReference type="Pfam" id="PF04773"/>
    </source>
</evidence>
<feature type="domain" description="Protein FecR C-terminal" evidence="3">
    <location>
        <begin position="331"/>
        <end position="392"/>
    </location>
</feature>
<gene>
    <name evidence="4" type="ORF">ACFOET_09985</name>
</gene>
<dbReference type="RefSeq" id="WP_379022113.1">
    <property type="nucleotide sequence ID" value="NZ_JBHRTA010000030.1"/>
</dbReference>
<dbReference type="InterPro" id="IPR032508">
    <property type="entry name" value="FecR_C"/>
</dbReference>
<comment type="caution">
    <text evidence="4">The sequence shown here is derived from an EMBL/GenBank/DDBJ whole genome shotgun (WGS) entry which is preliminary data.</text>
</comment>
<dbReference type="Proteomes" id="UP001595526">
    <property type="component" value="Unassembled WGS sequence"/>
</dbReference>
<keyword evidence="1" id="KW-1133">Transmembrane helix</keyword>
<dbReference type="Gene3D" id="3.55.50.30">
    <property type="match status" value="1"/>
</dbReference>
<reference evidence="5" key="1">
    <citation type="journal article" date="2019" name="Int. J. Syst. Evol. Microbiol.">
        <title>The Global Catalogue of Microorganisms (GCM) 10K type strain sequencing project: providing services to taxonomists for standard genome sequencing and annotation.</title>
        <authorList>
            <consortium name="The Broad Institute Genomics Platform"/>
            <consortium name="The Broad Institute Genome Sequencing Center for Infectious Disease"/>
            <person name="Wu L."/>
            <person name="Ma J."/>
        </authorList>
    </citation>
    <scope>NUCLEOTIDE SEQUENCE [LARGE SCALE GENOMIC DNA]</scope>
    <source>
        <strain evidence="5">KCTC 52416</strain>
    </source>
</reference>
<keyword evidence="1" id="KW-0812">Transmembrane</keyword>
<dbReference type="InterPro" id="IPR006860">
    <property type="entry name" value="FecR"/>
</dbReference>
<name>A0ABV7JL82_9SPHI</name>
<dbReference type="PANTHER" id="PTHR30273:SF2">
    <property type="entry name" value="PROTEIN FECR"/>
    <property type="match status" value="1"/>
</dbReference>
<sequence>MDPHGDRYALFEKYLSGACTPKEIETLFHHFGVAQDEAALRRLIRSALLERGQADAELHARVEAFTERVGERLWVETAKERRFPWGWRLVAASLTAAITIGAMAYLLVKSDEPAAQLVSEYGGEVLPGGNRATLTLADGRIIELNTEREGIVVGDEITYVDGSDVLRQTIKAEKQRPENDSNIQYAVLTTPKGGTYQVVLPDGSKVWLNAATSLSYPLSFTGTRRIVELEGEAYFEVREQRSATDGRYINVPFVVKTRGQEVEVLGTQFNISAYADDNETKTTLVEGKVNVVIAGAATALQPSEQATLRSGDLEIKEVDTTPFVDWKNGLFSFNETGLRDAMSQLSRWYDLEVTYGEAVSETYFFGKIKRDKSLSNVLNILRKSGLNFRIENSGEQDRLIVLP</sequence>
<organism evidence="4 5">
    <name type="scientific">Parapedobacter deserti</name>
    <dbReference type="NCBI Taxonomy" id="1912957"/>
    <lineage>
        <taxon>Bacteria</taxon>
        <taxon>Pseudomonadati</taxon>
        <taxon>Bacteroidota</taxon>
        <taxon>Sphingobacteriia</taxon>
        <taxon>Sphingobacteriales</taxon>
        <taxon>Sphingobacteriaceae</taxon>
        <taxon>Parapedobacter</taxon>
    </lineage>
</organism>
<proteinExistence type="predicted"/>
<evidence type="ECO:0000259" key="3">
    <source>
        <dbReference type="Pfam" id="PF16344"/>
    </source>
</evidence>
<protein>
    <submittedName>
        <fullName evidence="4">FecR family protein</fullName>
    </submittedName>
</protein>
<dbReference type="PANTHER" id="PTHR30273">
    <property type="entry name" value="PERIPLASMIC SIGNAL SENSOR AND SIGMA FACTOR ACTIVATOR FECR-RELATED"/>
    <property type="match status" value="1"/>
</dbReference>
<accession>A0ABV7JL82</accession>
<evidence type="ECO:0000256" key="1">
    <source>
        <dbReference type="SAM" id="Phobius"/>
    </source>
</evidence>
<dbReference type="Pfam" id="PF04773">
    <property type="entry name" value="FecR"/>
    <property type="match status" value="1"/>
</dbReference>
<keyword evidence="5" id="KW-1185">Reference proteome</keyword>
<keyword evidence="1" id="KW-0472">Membrane</keyword>
<dbReference type="EMBL" id="JBHRTA010000030">
    <property type="protein sequence ID" value="MFC3197942.1"/>
    <property type="molecule type" value="Genomic_DNA"/>
</dbReference>
<evidence type="ECO:0000313" key="4">
    <source>
        <dbReference type="EMBL" id="MFC3197942.1"/>
    </source>
</evidence>